<dbReference type="Pfam" id="PF01551">
    <property type="entry name" value="Peptidase_M23"/>
    <property type="match status" value="1"/>
</dbReference>
<proteinExistence type="predicted"/>
<name>A0A2T5PEU9_9PSED</name>
<dbReference type="RefSeq" id="WP_108104374.1">
    <property type="nucleotide sequence ID" value="NZ_QASN01000002.1"/>
</dbReference>
<dbReference type="CDD" id="cd12797">
    <property type="entry name" value="M23_peptidase"/>
    <property type="match status" value="1"/>
</dbReference>
<dbReference type="PANTHER" id="PTHR21666">
    <property type="entry name" value="PEPTIDASE-RELATED"/>
    <property type="match status" value="1"/>
</dbReference>
<feature type="coiled-coil region" evidence="1">
    <location>
        <begin position="58"/>
        <end position="92"/>
    </location>
</feature>
<evidence type="ECO:0000313" key="3">
    <source>
        <dbReference type="EMBL" id="PTU76237.1"/>
    </source>
</evidence>
<dbReference type="InterPro" id="IPR016047">
    <property type="entry name" value="M23ase_b-sheet_dom"/>
</dbReference>
<dbReference type="FunFam" id="2.70.70.10:FF:000006">
    <property type="entry name" value="M23 family peptidase"/>
    <property type="match status" value="1"/>
</dbReference>
<reference evidence="3 4" key="1">
    <citation type="submission" date="2018-04" db="EMBL/GenBank/DDBJ databases">
        <title>Pseudomonas sp. nov., isolated from mangrove soil.</title>
        <authorList>
            <person name="Chen C."/>
        </authorList>
    </citation>
    <scope>NUCLEOTIDE SEQUENCE [LARGE SCALE GENOMIC DNA]</scope>
    <source>
        <strain evidence="3 4">TC-11</strain>
    </source>
</reference>
<dbReference type="AlphaFoldDB" id="A0A2T5PEU9"/>
<gene>
    <name evidence="3" type="ORF">DBO85_00930</name>
</gene>
<dbReference type="OrthoDB" id="9815245at2"/>
<keyword evidence="4" id="KW-1185">Reference proteome</keyword>
<dbReference type="InterPro" id="IPR011055">
    <property type="entry name" value="Dup_hybrid_motif"/>
</dbReference>
<comment type="caution">
    <text evidence="3">The sequence shown here is derived from an EMBL/GenBank/DDBJ whole genome shotgun (WGS) entry which is preliminary data.</text>
</comment>
<evidence type="ECO:0000313" key="4">
    <source>
        <dbReference type="Proteomes" id="UP000244064"/>
    </source>
</evidence>
<accession>A0A2T5PEU9</accession>
<protein>
    <recommendedName>
        <fullName evidence="2">M23ase beta-sheet core domain-containing protein</fullName>
    </recommendedName>
</protein>
<dbReference type="EMBL" id="QASN01000002">
    <property type="protein sequence ID" value="PTU76237.1"/>
    <property type="molecule type" value="Genomic_DNA"/>
</dbReference>
<evidence type="ECO:0000256" key="1">
    <source>
        <dbReference type="SAM" id="Coils"/>
    </source>
</evidence>
<keyword evidence="1" id="KW-0175">Coiled coil</keyword>
<dbReference type="InterPro" id="IPR050570">
    <property type="entry name" value="Cell_wall_metabolism_enzyme"/>
</dbReference>
<feature type="domain" description="M23ase beta-sheet core" evidence="2">
    <location>
        <begin position="202"/>
        <end position="296"/>
    </location>
</feature>
<dbReference type="Gene3D" id="2.70.70.10">
    <property type="entry name" value="Glucose Permease (Domain IIA)"/>
    <property type="match status" value="1"/>
</dbReference>
<organism evidence="3 4">
    <name type="scientific">Pseudomonas mangrovi</name>
    <dbReference type="NCBI Taxonomy" id="2161748"/>
    <lineage>
        <taxon>Bacteria</taxon>
        <taxon>Pseudomonadati</taxon>
        <taxon>Pseudomonadota</taxon>
        <taxon>Gammaproteobacteria</taxon>
        <taxon>Pseudomonadales</taxon>
        <taxon>Pseudomonadaceae</taxon>
        <taxon>Pseudomonas</taxon>
    </lineage>
</organism>
<dbReference type="SUPFAM" id="SSF51261">
    <property type="entry name" value="Duplicated hybrid motif"/>
    <property type="match status" value="1"/>
</dbReference>
<evidence type="ECO:0000259" key="2">
    <source>
        <dbReference type="Pfam" id="PF01551"/>
    </source>
</evidence>
<dbReference type="Proteomes" id="UP000244064">
    <property type="component" value="Unassembled WGS sequence"/>
</dbReference>
<dbReference type="PANTHER" id="PTHR21666:SF291">
    <property type="entry name" value="STAGE II SPORULATION PROTEIN Q"/>
    <property type="match status" value="1"/>
</dbReference>
<sequence length="307" mass="33464">MHIIYVGRRGGALRSVHLNLRWFMALGLFLLALAVAAGAGLATAFDRYSQVHLDPVLALELDAQREELGQVRNDAQRQLQAFSAHIAALQARLTRLDALGERLTELAELDASEFDFSLNVGLGGPEHLLEGDAYSPPPFMQVLDELTWRLDSREAQLDVLEQVLAERRLDAATELSGRPVLRGYLSSPFGRRVDPLTGRQSVHKGVDFAAKAGSDVVAVAAGVVTWSGRKAGYGNTVEISHADGYVTLYAHNQDNLVKVGDLVQRGQTIATVGRTGRSTGYHVHFEVTKDGRQMNPTSFIARAGEVR</sequence>
<dbReference type="GO" id="GO:0004222">
    <property type="term" value="F:metalloendopeptidase activity"/>
    <property type="evidence" value="ECO:0007669"/>
    <property type="project" value="TreeGrafter"/>
</dbReference>